<accession>A0ABQ0CSR3</accession>
<evidence type="ECO:0000256" key="1">
    <source>
        <dbReference type="SAM" id="MobiDB-lite"/>
    </source>
</evidence>
<sequence length="357" mass="38264">MELVVQTRSVNKERKQPSLFVQLAYIDESRHSTFDVFGSANATSEAEHEASRQDRSQRKSLTSTPCHLVLASLPSRSTSMEPTDRNNPRRRAADPARIPPRLVTQFDERGAPDNTARGGPVRPPLSAVGRASGAWPPTSSQSSPTNGVNGVHQQTNGVNGVHQQTNGVNGARQQTNGVNGARQQTNGVNGVHQQTNGVNGVRPQTNGVNGVHQETSGVYGVYQESDDYRAEIIRGLTRVSLYWPGRRQLDPNTDDERLAHRAEMTALMNSREPNGTRVFNPARVRADSPRTQVNGNGTRSQVNGNGTGSQVNGNGTGSPVNGNGTRSPVNGNGTRSQANGNGNRSQANGNGNRSDRA</sequence>
<feature type="compositionally biased region" description="Polar residues" evidence="1">
    <location>
        <begin position="289"/>
        <end position="357"/>
    </location>
</feature>
<name>A0ABQ0CSR3_9HYPO</name>
<keyword evidence="3" id="KW-1185">Reference proteome</keyword>
<feature type="compositionally biased region" description="Basic and acidic residues" evidence="1">
    <location>
        <begin position="82"/>
        <end position="94"/>
    </location>
</feature>
<feature type="region of interest" description="Disordered" evidence="1">
    <location>
        <begin position="266"/>
        <end position="357"/>
    </location>
</feature>
<protein>
    <submittedName>
        <fullName evidence="2">Uncharacterized protein</fullName>
    </submittedName>
</protein>
<proteinExistence type="predicted"/>
<comment type="caution">
    <text evidence="2">The sequence shown here is derived from an EMBL/GenBank/DDBJ whole genome shotgun (WGS) entry which is preliminary data.</text>
</comment>
<dbReference type="Proteomes" id="UP001562357">
    <property type="component" value="Unassembled WGS sequence"/>
</dbReference>
<reference evidence="3" key="1">
    <citation type="submission" date="2024-06" db="EMBL/GenBank/DDBJ databases">
        <title>Draft Genome Sequences of Epichloe bromicola Strains Isolated from Elymus ciliaris.</title>
        <authorList>
            <consortium name="Epichloe bromicola genome sequencing consortium"/>
            <person name="Miura A."/>
            <person name="Imano S."/>
            <person name="Ashida A."/>
            <person name="Sato I."/>
            <person name="Chiba S."/>
            <person name="Tanaka A."/>
            <person name="Camagna M."/>
            <person name="Takemoto D."/>
        </authorList>
    </citation>
    <scope>NUCLEOTIDE SEQUENCE [LARGE SCALE GENOMIC DNA]</scope>
    <source>
        <strain evidence="3">DP</strain>
    </source>
</reference>
<feature type="compositionally biased region" description="Basic and acidic residues" evidence="1">
    <location>
        <begin position="45"/>
        <end position="57"/>
    </location>
</feature>
<feature type="compositionally biased region" description="Polar residues" evidence="1">
    <location>
        <begin position="137"/>
        <end position="181"/>
    </location>
</feature>
<evidence type="ECO:0000313" key="2">
    <source>
        <dbReference type="EMBL" id="GAB0136487.1"/>
    </source>
</evidence>
<gene>
    <name evidence="2" type="primary">g4787</name>
    <name evidence="2" type="ORF">EsDP_00004787</name>
</gene>
<organism evidence="2 3">
    <name type="scientific">Epichloe bromicola</name>
    <dbReference type="NCBI Taxonomy" id="79588"/>
    <lineage>
        <taxon>Eukaryota</taxon>
        <taxon>Fungi</taxon>
        <taxon>Dikarya</taxon>
        <taxon>Ascomycota</taxon>
        <taxon>Pezizomycotina</taxon>
        <taxon>Sordariomycetes</taxon>
        <taxon>Hypocreomycetidae</taxon>
        <taxon>Hypocreales</taxon>
        <taxon>Clavicipitaceae</taxon>
        <taxon>Epichloe</taxon>
    </lineage>
</organism>
<feature type="region of interest" description="Disordered" evidence="1">
    <location>
        <begin position="40"/>
        <end position="181"/>
    </location>
</feature>
<dbReference type="EMBL" id="BAAFGZ010000197">
    <property type="protein sequence ID" value="GAB0136487.1"/>
    <property type="molecule type" value="Genomic_DNA"/>
</dbReference>
<evidence type="ECO:0000313" key="3">
    <source>
        <dbReference type="Proteomes" id="UP001562357"/>
    </source>
</evidence>